<evidence type="ECO:0000256" key="5">
    <source>
        <dbReference type="SAM" id="MobiDB-lite"/>
    </source>
</evidence>
<keyword evidence="2 6" id="KW-0812">Transmembrane</keyword>
<gene>
    <name evidence="7" type="ORF">BSL78_16152</name>
</gene>
<comment type="caution">
    <text evidence="7">The sequence shown here is derived from an EMBL/GenBank/DDBJ whole genome shotgun (WGS) entry which is preliminary data.</text>
</comment>
<accession>A0A2G8KG44</accession>
<sequence length="149" mass="16352">AGVWRLIVVMAGKFGITMSFSLVYTWAVELVPTSLRSIGLGVFSLTSRIGSVIAPLILLLEDVWIGLPYFYFGGAATLAGLLCLLLPETKGKPLPTTIQDTEQLARKLEKLREPPLLFGIENPSWKANISMDNEGEEKETLGETSEDRI</sequence>
<comment type="subcellular location">
    <subcellularLocation>
        <location evidence="1">Membrane</location>
        <topology evidence="1">Multi-pass membrane protein</topology>
    </subcellularLocation>
</comment>
<dbReference type="Gene3D" id="1.20.1250.20">
    <property type="entry name" value="MFS general substrate transporter like domains"/>
    <property type="match status" value="1"/>
</dbReference>
<dbReference type="PANTHER" id="PTHR24064">
    <property type="entry name" value="SOLUTE CARRIER FAMILY 22 MEMBER"/>
    <property type="match status" value="1"/>
</dbReference>
<dbReference type="GO" id="GO:0016020">
    <property type="term" value="C:membrane"/>
    <property type="evidence" value="ECO:0007669"/>
    <property type="project" value="UniProtKB-SubCell"/>
</dbReference>
<feature type="transmembrane region" description="Helical" evidence="6">
    <location>
        <begin position="38"/>
        <end position="60"/>
    </location>
</feature>
<evidence type="ECO:0000256" key="3">
    <source>
        <dbReference type="ARBA" id="ARBA00022989"/>
    </source>
</evidence>
<evidence type="ECO:0000313" key="8">
    <source>
        <dbReference type="Proteomes" id="UP000230750"/>
    </source>
</evidence>
<feature type="non-terminal residue" evidence="7">
    <location>
        <position position="1"/>
    </location>
</feature>
<name>A0A2G8KG44_STIJA</name>
<proteinExistence type="predicted"/>
<dbReference type="InterPro" id="IPR036259">
    <property type="entry name" value="MFS_trans_sf"/>
</dbReference>
<dbReference type="Proteomes" id="UP000230750">
    <property type="component" value="Unassembled WGS sequence"/>
</dbReference>
<evidence type="ECO:0000256" key="6">
    <source>
        <dbReference type="SAM" id="Phobius"/>
    </source>
</evidence>
<dbReference type="OrthoDB" id="3936150at2759"/>
<protein>
    <submittedName>
        <fullName evidence="7">Putative organic cation transporter protein</fullName>
    </submittedName>
</protein>
<keyword evidence="4 6" id="KW-0472">Membrane</keyword>
<dbReference type="AlphaFoldDB" id="A0A2G8KG44"/>
<dbReference type="EMBL" id="MRZV01000609">
    <property type="protein sequence ID" value="PIK46958.1"/>
    <property type="molecule type" value="Genomic_DNA"/>
</dbReference>
<evidence type="ECO:0000256" key="2">
    <source>
        <dbReference type="ARBA" id="ARBA00022692"/>
    </source>
</evidence>
<keyword evidence="3 6" id="KW-1133">Transmembrane helix</keyword>
<keyword evidence="8" id="KW-1185">Reference proteome</keyword>
<evidence type="ECO:0000313" key="7">
    <source>
        <dbReference type="EMBL" id="PIK46958.1"/>
    </source>
</evidence>
<reference evidence="7 8" key="1">
    <citation type="journal article" date="2017" name="PLoS Biol.">
        <title>The sea cucumber genome provides insights into morphological evolution and visceral regeneration.</title>
        <authorList>
            <person name="Zhang X."/>
            <person name="Sun L."/>
            <person name="Yuan J."/>
            <person name="Sun Y."/>
            <person name="Gao Y."/>
            <person name="Zhang L."/>
            <person name="Li S."/>
            <person name="Dai H."/>
            <person name="Hamel J.F."/>
            <person name="Liu C."/>
            <person name="Yu Y."/>
            <person name="Liu S."/>
            <person name="Lin W."/>
            <person name="Guo K."/>
            <person name="Jin S."/>
            <person name="Xu P."/>
            <person name="Storey K.B."/>
            <person name="Huan P."/>
            <person name="Zhang T."/>
            <person name="Zhou Y."/>
            <person name="Zhang J."/>
            <person name="Lin C."/>
            <person name="Li X."/>
            <person name="Xing L."/>
            <person name="Huo D."/>
            <person name="Sun M."/>
            <person name="Wang L."/>
            <person name="Mercier A."/>
            <person name="Li F."/>
            <person name="Yang H."/>
            <person name="Xiang J."/>
        </authorList>
    </citation>
    <scope>NUCLEOTIDE SEQUENCE [LARGE SCALE GENOMIC DNA]</scope>
    <source>
        <strain evidence="7">Shaxun</strain>
        <tissue evidence="7">Muscle</tissue>
    </source>
</reference>
<organism evidence="7 8">
    <name type="scientific">Stichopus japonicus</name>
    <name type="common">Sea cucumber</name>
    <dbReference type="NCBI Taxonomy" id="307972"/>
    <lineage>
        <taxon>Eukaryota</taxon>
        <taxon>Metazoa</taxon>
        <taxon>Echinodermata</taxon>
        <taxon>Eleutherozoa</taxon>
        <taxon>Echinozoa</taxon>
        <taxon>Holothuroidea</taxon>
        <taxon>Aspidochirotacea</taxon>
        <taxon>Aspidochirotida</taxon>
        <taxon>Stichopodidae</taxon>
        <taxon>Apostichopus</taxon>
    </lineage>
</organism>
<feature type="transmembrane region" description="Helical" evidence="6">
    <location>
        <begin position="66"/>
        <end position="86"/>
    </location>
</feature>
<feature type="compositionally biased region" description="Basic and acidic residues" evidence="5">
    <location>
        <begin position="138"/>
        <end position="149"/>
    </location>
</feature>
<evidence type="ECO:0000256" key="4">
    <source>
        <dbReference type="ARBA" id="ARBA00023136"/>
    </source>
</evidence>
<feature type="region of interest" description="Disordered" evidence="5">
    <location>
        <begin position="129"/>
        <end position="149"/>
    </location>
</feature>
<dbReference type="STRING" id="307972.A0A2G8KG44"/>
<dbReference type="SUPFAM" id="SSF103473">
    <property type="entry name" value="MFS general substrate transporter"/>
    <property type="match status" value="1"/>
</dbReference>
<feature type="transmembrane region" description="Helical" evidence="6">
    <location>
        <begin position="6"/>
        <end position="26"/>
    </location>
</feature>
<evidence type="ECO:0000256" key="1">
    <source>
        <dbReference type="ARBA" id="ARBA00004141"/>
    </source>
</evidence>